<sequence length="186" mass="20806">MAGMLRCLPFVESREDEDVERNKMAIVAARAFLDNRQGDAELRTQDKVSSEQEKMSESTDHAHEAGVSVPPGTKDSKNSKRFSGGVTLWFSLLLASVGHAVFEYVSGVVEKMEKLDSGWLIPSSEYPPRGWGKKAVEVKSGFAVWSQPGSAWTMKHFERDAKQRELMDEDILATRRADEGLRTMEP</sequence>
<dbReference type="AlphaFoldDB" id="A0ABD3H4Z8"/>
<organism evidence="2 3">
    <name type="scientific">Riccia sorocarpa</name>
    <dbReference type="NCBI Taxonomy" id="122646"/>
    <lineage>
        <taxon>Eukaryota</taxon>
        <taxon>Viridiplantae</taxon>
        <taxon>Streptophyta</taxon>
        <taxon>Embryophyta</taxon>
        <taxon>Marchantiophyta</taxon>
        <taxon>Marchantiopsida</taxon>
        <taxon>Marchantiidae</taxon>
        <taxon>Marchantiales</taxon>
        <taxon>Ricciaceae</taxon>
        <taxon>Riccia</taxon>
    </lineage>
</organism>
<evidence type="ECO:0000256" key="1">
    <source>
        <dbReference type="SAM" id="MobiDB-lite"/>
    </source>
</evidence>
<accession>A0ABD3H4Z8</accession>
<gene>
    <name evidence="2" type="ORF">R1sor_003261</name>
</gene>
<comment type="caution">
    <text evidence="2">The sequence shown here is derived from an EMBL/GenBank/DDBJ whole genome shotgun (WGS) entry which is preliminary data.</text>
</comment>
<dbReference type="Proteomes" id="UP001633002">
    <property type="component" value="Unassembled WGS sequence"/>
</dbReference>
<keyword evidence="3" id="KW-1185">Reference proteome</keyword>
<evidence type="ECO:0000313" key="2">
    <source>
        <dbReference type="EMBL" id="KAL3685239.1"/>
    </source>
</evidence>
<reference evidence="2 3" key="1">
    <citation type="submission" date="2024-09" db="EMBL/GenBank/DDBJ databases">
        <title>Chromosome-scale assembly of Riccia sorocarpa.</title>
        <authorList>
            <person name="Paukszto L."/>
        </authorList>
    </citation>
    <scope>NUCLEOTIDE SEQUENCE [LARGE SCALE GENOMIC DNA]</scope>
    <source>
        <strain evidence="2">LP-2024</strain>
        <tissue evidence="2">Aerial parts of the thallus</tissue>
    </source>
</reference>
<dbReference type="EMBL" id="JBJQOH010000006">
    <property type="protein sequence ID" value="KAL3685239.1"/>
    <property type="molecule type" value="Genomic_DNA"/>
</dbReference>
<feature type="region of interest" description="Disordered" evidence="1">
    <location>
        <begin position="38"/>
        <end position="78"/>
    </location>
</feature>
<feature type="compositionally biased region" description="Basic and acidic residues" evidence="1">
    <location>
        <begin position="38"/>
        <end position="64"/>
    </location>
</feature>
<name>A0ABD3H4Z8_9MARC</name>
<proteinExistence type="predicted"/>
<protein>
    <submittedName>
        <fullName evidence="2">Uncharacterized protein</fullName>
    </submittedName>
</protein>
<evidence type="ECO:0000313" key="3">
    <source>
        <dbReference type="Proteomes" id="UP001633002"/>
    </source>
</evidence>